<keyword evidence="4 7" id="KW-0255">Endonuclease</keyword>
<evidence type="ECO:0000256" key="7">
    <source>
        <dbReference type="HAMAP-Rule" id="MF_00009"/>
    </source>
</evidence>
<dbReference type="InterPro" id="IPR002036">
    <property type="entry name" value="YbeY"/>
</dbReference>
<reference evidence="8 9" key="1">
    <citation type="journal article" date="2016" name="Nat. Commun.">
        <title>Thousands of microbial genomes shed light on interconnected biogeochemical processes in an aquifer system.</title>
        <authorList>
            <person name="Anantharaman K."/>
            <person name="Brown C.T."/>
            <person name="Hug L.A."/>
            <person name="Sharon I."/>
            <person name="Castelle C.J."/>
            <person name="Probst A.J."/>
            <person name="Thomas B.C."/>
            <person name="Singh A."/>
            <person name="Wilkins M.J."/>
            <person name="Karaoz U."/>
            <person name="Brodie E.L."/>
            <person name="Williams K.H."/>
            <person name="Hubbard S.S."/>
            <person name="Banfield J.F."/>
        </authorList>
    </citation>
    <scope>NUCLEOTIDE SEQUENCE [LARGE SCALE GENOMIC DNA]</scope>
</reference>
<evidence type="ECO:0000256" key="1">
    <source>
        <dbReference type="ARBA" id="ARBA00010875"/>
    </source>
</evidence>
<dbReference type="PANTHER" id="PTHR46986:SF1">
    <property type="entry name" value="ENDORIBONUCLEASE YBEY, CHLOROPLASTIC"/>
    <property type="match status" value="1"/>
</dbReference>
<evidence type="ECO:0000256" key="4">
    <source>
        <dbReference type="ARBA" id="ARBA00022759"/>
    </source>
</evidence>
<dbReference type="PANTHER" id="PTHR46986">
    <property type="entry name" value="ENDORIBONUCLEASE YBEY, CHLOROPLASTIC"/>
    <property type="match status" value="1"/>
</dbReference>
<comment type="cofactor">
    <cofactor evidence="7">
        <name>Zn(2+)</name>
        <dbReference type="ChEBI" id="CHEBI:29105"/>
    </cofactor>
    <text evidence="7">Binds 1 zinc ion.</text>
</comment>
<proteinExistence type="inferred from homology"/>
<dbReference type="Pfam" id="PF02130">
    <property type="entry name" value="YbeY"/>
    <property type="match status" value="1"/>
</dbReference>
<dbReference type="GO" id="GO:0004222">
    <property type="term" value="F:metalloendopeptidase activity"/>
    <property type="evidence" value="ECO:0007669"/>
    <property type="project" value="InterPro"/>
</dbReference>
<dbReference type="InterPro" id="IPR020549">
    <property type="entry name" value="YbeY_CS"/>
</dbReference>
<dbReference type="EC" id="3.1.-.-" evidence="7"/>
<feature type="binding site" evidence="7">
    <location>
        <position position="125"/>
    </location>
    <ligand>
        <name>Zn(2+)</name>
        <dbReference type="ChEBI" id="CHEBI:29105"/>
        <note>catalytic</note>
    </ligand>
</feature>
<accession>A0A1F8H9Q6</accession>
<keyword evidence="7" id="KW-0690">Ribosome biogenesis</keyword>
<keyword evidence="3 7" id="KW-0479">Metal-binding</keyword>
<comment type="function">
    <text evidence="7">Single strand-specific metallo-endoribonuclease involved in late-stage 70S ribosome quality control and in maturation of the 3' terminus of the 16S rRNA.</text>
</comment>
<dbReference type="EMBL" id="MGKW01000014">
    <property type="protein sequence ID" value="OGN34325.1"/>
    <property type="molecule type" value="Genomic_DNA"/>
</dbReference>
<name>A0A1F8H9Q6_9BACT</name>
<dbReference type="HAMAP" id="MF_00009">
    <property type="entry name" value="Endoribonucl_YbeY"/>
    <property type="match status" value="1"/>
</dbReference>
<evidence type="ECO:0000256" key="6">
    <source>
        <dbReference type="ARBA" id="ARBA00022833"/>
    </source>
</evidence>
<protein>
    <recommendedName>
        <fullName evidence="7">Endoribonuclease YbeY</fullName>
        <ecNumber evidence="7">3.1.-.-</ecNumber>
    </recommendedName>
</protein>
<dbReference type="PROSITE" id="PS01306">
    <property type="entry name" value="UPF0054"/>
    <property type="match status" value="1"/>
</dbReference>
<keyword evidence="7" id="KW-0698">rRNA processing</keyword>
<keyword evidence="2 7" id="KW-0540">Nuclease</keyword>
<evidence type="ECO:0000313" key="8">
    <source>
        <dbReference type="EMBL" id="OGN34325.1"/>
    </source>
</evidence>
<gene>
    <name evidence="7" type="primary">ybeY</name>
    <name evidence="8" type="ORF">A3I39_01910</name>
</gene>
<sequence length="151" mass="17491">MVDLVFENQTEHYEWQEKFFSFVVTKALEHLELARKQVELGIQLVSSEKMQELNFKHRQKDKPTDVLSFPLNDITLAKYDILPLGDIFICPDVVVAQAAESKIPVKEEMARLIIHGILHLLGYDHEQSLADDKKMLDLQEEILNQLSFRNG</sequence>
<comment type="similarity">
    <text evidence="1 7">Belongs to the endoribonuclease YbeY family.</text>
</comment>
<keyword evidence="7" id="KW-0963">Cytoplasm</keyword>
<dbReference type="Gene3D" id="3.40.390.30">
    <property type="entry name" value="Metalloproteases ('zincins'), catalytic domain"/>
    <property type="match status" value="1"/>
</dbReference>
<comment type="caution">
    <text evidence="8">The sequence shown here is derived from an EMBL/GenBank/DDBJ whole genome shotgun (WGS) entry which is preliminary data.</text>
</comment>
<dbReference type="GO" id="GO:0008270">
    <property type="term" value="F:zinc ion binding"/>
    <property type="evidence" value="ECO:0007669"/>
    <property type="project" value="UniProtKB-UniRule"/>
</dbReference>
<evidence type="ECO:0000256" key="3">
    <source>
        <dbReference type="ARBA" id="ARBA00022723"/>
    </source>
</evidence>
<dbReference type="AlphaFoldDB" id="A0A1F8H9Q6"/>
<dbReference type="InterPro" id="IPR023091">
    <property type="entry name" value="MetalPrtase_cat_dom_sf_prd"/>
</dbReference>
<feature type="binding site" evidence="7">
    <location>
        <position position="115"/>
    </location>
    <ligand>
        <name>Zn(2+)</name>
        <dbReference type="ChEBI" id="CHEBI:29105"/>
        <note>catalytic</note>
    </ligand>
</feature>
<comment type="subcellular location">
    <subcellularLocation>
        <location evidence="7">Cytoplasm</location>
    </subcellularLocation>
</comment>
<evidence type="ECO:0000256" key="2">
    <source>
        <dbReference type="ARBA" id="ARBA00022722"/>
    </source>
</evidence>
<evidence type="ECO:0000256" key="5">
    <source>
        <dbReference type="ARBA" id="ARBA00022801"/>
    </source>
</evidence>
<feature type="binding site" evidence="7">
    <location>
        <position position="119"/>
    </location>
    <ligand>
        <name>Zn(2+)</name>
        <dbReference type="ChEBI" id="CHEBI:29105"/>
        <note>catalytic</note>
    </ligand>
</feature>
<keyword evidence="6 7" id="KW-0862">Zinc</keyword>
<dbReference type="GO" id="GO:0006364">
    <property type="term" value="P:rRNA processing"/>
    <property type="evidence" value="ECO:0007669"/>
    <property type="project" value="UniProtKB-UniRule"/>
</dbReference>
<dbReference type="Proteomes" id="UP000178155">
    <property type="component" value="Unassembled WGS sequence"/>
</dbReference>
<organism evidence="8 9">
    <name type="scientific">Candidatus Yanofskybacteria bacterium RIFCSPLOWO2_02_FULL_47_9b</name>
    <dbReference type="NCBI Taxonomy" id="1802708"/>
    <lineage>
        <taxon>Bacteria</taxon>
        <taxon>Candidatus Yanofskyibacteriota</taxon>
    </lineage>
</organism>
<keyword evidence="5 7" id="KW-0378">Hydrolase</keyword>
<dbReference type="GO" id="GO:0004521">
    <property type="term" value="F:RNA endonuclease activity"/>
    <property type="evidence" value="ECO:0007669"/>
    <property type="project" value="UniProtKB-UniRule"/>
</dbReference>
<evidence type="ECO:0000313" key="9">
    <source>
        <dbReference type="Proteomes" id="UP000178155"/>
    </source>
</evidence>
<dbReference type="GO" id="GO:0005737">
    <property type="term" value="C:cytoplasm"/>
    <property type="evidence" value="ECO:0007669"/>
    <property type="project" value="UniProtKB-SubCell"/>
</dbReference>
<dbReference type="SUPFAM" id="SSF55486">
    <property type="entry name" value="Metalloproteases ('zincins'), catalytic domain"/>
    <property type="match status" value="1"/>
</dbReference>
<dbReference type="NCBIfam" id="TIGR00043">
    <property type="entry name" value="rRNA maturation RNase YbeY"/>
    <property type="match status" value="1"/>
</dbReference>